<reference evidence="1 2" key="1">
    <citation type="submission" date="2023-06" db="EMBL/GenBank/DDBJ databases">
        <title>Five Gram-positive bacteria isolated from mangrove sediments in Shenzhen, Guangdong, China.</title>
        <authorList>
            <person name="Yu S."/>
            <person name="Zheng W."/>
            <person name="Huang Y."/>
        </authorList>
    </citation>
    <scope>NUCLEOTIDE SEQUENCE [LARGE SCALE GENOMIC DNA]</scope>
    <source>
        <strain evidence="1 2">SaN35-3</strain>
    </source>
</reference>
<dbReference type="EMBL" id="CP129013">
    <property type="protein sequence ID" value="WLR42481.1"/>
    <property type="molecule type" value="Genomic_DNA"/>
</dbReference>
<dbReference type="NCBIfam" id="TIGR02276">
    <property type="entry name" value="beta_rpt_yvtn"/>
    <property type="match status" value="2"/>
</dbReference>
<accession>A0ABY9JXV5</accession>
<gene>
    <name evidence="1" type="ORF">LC087_17565</name>
</gene>
<name>A0ABY9JXV5_9BACI</name>
<proteinExistence type="predicted"/>
<keyword evidence="2" id="KW-1185">Reference proteome</keyword>
<dbReference type="PANTHER" id="PTHR47197:SF3">
    <property type="entry name" value="DIHYDRO-HEME D1 DEHYDROGENASE"/>
    <property type="match status" value="1"/>
</dbReference>
<dbReference type="InterPro" id="IPR011964">
    <property type="entry name" value="YVTN_b-propeller_repeat"/>
</dbReference>
<evidence type="ECO:0000313" key="1">
    <source>
        <dbReference type="EMBL" id="WLR42481.1"/>
    </source>
</evidence>
<dbReference type="InterPro" id="IPR011048">
    <property type="entry name" value="Haem_d1_sf"/>
</dbReference>
<dbReference type="SUPFAM" id="SSF51004">
    <property type="entry name" value="C-terminal (heme d1) domain of cytochrome cd1-nitrite reductase"/>
    <property type="match status" value="1"/>
</dbReference>
<dbReference type="InterPro" id="IPR051200">
    <property type="entry name" value="Host-pathogen_enzymatic-act"/>
</dbReference>
<protein>
    <submittedName>
        <fullName evidence="1">YncE family protein</fullName>
    </submittedName>
</protein>
<sequence>MNLSILFTSGPIDNTNFILGNVEVRVRNTDPSNSASVTVRLLDESLSPEALIDSDSFIVNASRTESELYSVAALSSFLIEVEIDLANRSDVITATAVQPTVTAFNGSSEFDQFIRLMVSSPEVLQDINYPVTPQLNLILPETAICSMASIMGDVSLNNIPQAGIDISFTADTSGVSFMPNPATTDMNGEYVTSIVVTSPKGPTNTAITASATVDGQSVQSVGVTEVECLPFEIYVTNNGSNDVSVIDTVTNMVVDTITGITNPTGIAANSLTDLVYVANNNSFLSVIDGTTNVIINTITAGINVIQFGVDVNESENLIFLANNGGPANTVTIVDGTSNVIIDTVTVTPQANGVAVDQQRNLTYVTSAFTGFVSVIDGDNGFVITATITVGGSPRGLEVNESTNTIYVALSSFPLVSVIDGDSFLLTSTISVGIVPLDVALNENTNLIYVTNQGSGNISVIDGNLDVVTATITVGIGSGLSAITLIEDSNTIYVANTNSNNVSVIDGDTNMVITTITVGGSPLDITFL</sequence>
<dbReference type="Gene3D" id="2.130.10.10">
    <property type="entry name" value="YVTN repeat-like/Quinoprotein amine dehydrogenase"/>
    <property type="match status" value="3"/>
</dbReference>
<organism evidence="1 2">
    <name type="scientific">Bacillus carboniphilus</name>
    <dbReference type="NCBI Taxonomy" id="86663"/>
    <lineage>
        <taxon>Bacteria</taxon>
        <taxon>Bacillati</taxon>
        <taxon>Bacillota</taxon>
        <taxon>Bacilli</taxon>
        <taxon>Bacillales</taxon>
        <taxon>Bacillaceae</taxon>
        <taxon>Bacillus</taxon>
    </lineage>
</organism>
<evidence type="ECO:0000313" key="2">
    <source>
        <dbReference type="Proteomes" id="UP001197974"/>
    </source>
</evidence>
<dbReference type="PANTHER" id="PTHR47197">
    <property type="entry name" value="PROTEIN NIRF"/>
    <property type="match status" value="1"/>
</dbReference>
<dbReference type="RefSeq" id="WP_226540989.1">
    <property type="nucleotide sequence ID" value="NZ_CP129013.1"/>
</dbReference>
<dbReference type="InterPro" id="IPR015943">
    <property type="entry name" value="WD40/YVTN_repeat-like_dom_sf"/>
</dbReference>
<dbReference type="Proteomes" id="UP001197974">
    <property type="component" value="Chromosome"/>
</dbReference>